<proteinExistence type="predicted"/>
<dbReference type="WBParaSite" id="L893_g30943.t1">
    <property type="protein sequence ID" value="L893_g30943.t1"/>
    <property type="gene ID" value="L893_g30943"/>
</dbReference>
<name>A0A1I7ZYT2_9BILA</name>
<reference evidence="2" key="1">
    <citation type="submission" date="2016-11" db="UniProtKB">
        <authorList>
            <consortium name="WormBaseParasite"/>
        </authorList>
    </citation>
    <scope>IDENTIFICATION</scope>
</reference>
<sequence length="159" mass="18792">MPFTMMDFKTLWGNTRTAFTAQRSFNLFYAQARKNCYETVGMKRVSIPDEDPEIAALMDPIFIHKLFEQIRKECPQDDAIFTIDVDQMSECTIYEFLQEGPMPELLERRADRLRKTIDLLETVKYITERDGMLHAVHEEFKKAFPDENLDIEKIENGWQ</sequence>
<evidence type="ECO:0000313" key="2">
    <source>
        <dbReference type="WBParaSite" id="L893_g30943.t1"/>
    </source>
</evidence>
<dbReference type="AlphaFoldDB" id="A0A1I7ZYT2"/>
<protein>
    <submittedName>
        <fullName evidence="2">ABC1 domain-containing protein</fullName>
    </submittedName>
</protein>
<dbReference type="Proteomes" id="UP000095287">
    <property type="component" value="Unplaced"/>
</dbReference>
<organism evidence="1 2">
    <name type="scientific">Steinernema glaseri</name>
    <dbReference type="NCBI Taxonomy" id="37863"/>
    <lineage>
        <taxon>Eukaryota</taxon>
        <taxon>Metazoa</taxon>
        <taxon>Ecdysozoa</taxon>
        <taxon>Nematoda</taxon>
        <taxon>Chromadorea</taxon>
        <taxon>Rhabditida</taxon>
        <taxon>Tylenchina</taxon>
        <taxon>Panagrolaimomorpha</taxon>
        <taxon>Strongyloidoidea</taxon>
        <taxon>Steinernematidae</taxon>
        <taxon>Steinernema</taxon>
    </lineage>
</organism>
<evidence type="ECO:0000313" key="1">
    <source>
        <dbReference type="Proteomes" id="UP000095287"/>
    </source>
</evidence>
<keyword evidence="1" id="KW-1185">Reference proteome</keyword>
<accession>A0A1I7ZYT2</accession>